<reference evidence="1 2" key="1">
    <citation type="submission" date="2021-01" db="EMBL/GenBank/DDBJ databases">
        <title>Whole genome shotgun sequence of Cellulomonas phragmiteti NBRC 110785.</title>
        <authorList>
            <person name="Komaki H."/>
            <person name="Tamura T."/>
        </authorList>
    </citation>
    <scope>NUCLEOTIDE SEQUENCE [LARGE SCALE GENOMIC DNA]</scope>
    <source>
        <strain evidence="1 2">NBRC 110785</strain>
    </source>
</reference>
<comment type="caution">
    <text evidence="1">The sequence shown here is derived from an EMBL/GenBank/DDBJ whole genome shotgun (WGS) entry which is preliminary data.</text>
</comment>
<name>A0ABQ4DMR9_9CELL</name>
<keyword evidence="2" id="KW-1185">Reference proteome</keyword>
<gene>
    <name evidence="1" type="ORF">Cph01nite_23920</name>
</gene>
<protein>
    <submittedName>
        <fullName evidence="1">Uncharacterized protein</fullName>
    </submittedName>
</protein>
<evidence type="ECO:0000313" key="2">
    <source>
        <dbReference type="Proteomes" id="UP000614741"/>
    </source>
</evidence>
<accession>A0ABQ4DMR9</accession>
<dbReference type="Proteomes" id="UP000614741">
    <property type="component" value="Unassembled WGS sequence"/>
</dbReference>
<evidence type="ECO:0000313" key="1">
    <source>
        <dbReference type="EMBL" id="GIG40630.1"/>
    </source>
</evidence>
<sequence length="118" mass="12523">MSLYPYVLASGDLAEWNSMSAETCDFCANTRSEVERLHGAGIRSLGAIEVLSATGKDLGANNWYAADLTVRIAPSSDIDANGAVVGSNDGGTYDLNFAMTWAERWIIDSAGIVESPES</sequence>
<dbReference type="EMBL" id="BONP01000014">
    <property type="protein sequence ID" value="GIG40630.1"/>
    <property type="molecule type" value="Genomic_DNA"/>
</dbReference>
<organism evidence="1 2">
    <name type="scientific">Cellulomonas phragmiteti</name>
    <dbReference type="NCBI Taxonomy" id="478780"/>
    <lineage>
        <taxon>Bacteria</taxon>
        <taxon>Bacillati</taxon>
        <taxon>Actinomycetota</taxon>
        <taxon>Actinomycetes</taxon>
        <taxon>Micrococcales</taxon>
        <taxon>Cellulomonadaceae</taxon>
        <taxon>Cellulomonas</taxon>
    </lineage>
</organism>
<proteinExistence type="predicted"/>